<feature type="compositionally biased region" description="Basic and acidic residues" evidence="1">
    <location>
        <begin position="387"/>
        <end position="399"/>
    </location>
</feature>
<dbReference type="PROSITE" id="PS50238">
    <property type="entry name" value="RHOGAP"/>
    <property type="match status" value="1"/>
</dbReference>
<feature type="region of interest" description="Disordered" evidence="1">
    <location>
        <begin position="378"/>
        <end position="457"/>
    </location>
</feature>
<feature type="compositionally biased region" description="Gly residues" evidence="1">
    <location>
        <begin position="286"/>
        <end position="298"/>
    </location>
</feature>
<dbReference type="Pfam" id="PF00620">
    <property type="entry name" value="RhoGAP"/>
    <property type="match status" value="1"/>
</dbReference>
<evidence type="ECO:0000256" key="1">
    <source>
        <dbReference type="SAM" id="MobiDB-lite"/>
    </source>
</evidence>
<dbReference type="InterPro" id="IPR059029">
    <property type="entry name" value="FAM13A_dom"/>
</dbReference>
<dbReference type="PANTHER" id="PTHR15904">
    <property type="entry name" value="FAM13"/>
    <property type="match status" value="1"/>
</dbReference>
<dbReference type="AlphaFoldDB" id="D8LSI7"/>
<evidence type="ECO:0000313" key="4">
    <source>
        <dbReference type="Proteomes" id="UP000002630"/>
    </source>
</evidence>
<feature type="compositionally biased region" description="Gly residues" evidence="1">
    <location>
        <begin position="250"/>
        <end position="261"/>
    </location>
</feature>
<dbReference type="PANTHER" id="PTHR15904:SF17">
    <property type="entry name" value="RHO-GAP DOMAIN-CONTAINING PROTEIN"/>
    <property type="match status" value="1"/>
</dbReference>
<dbReference type="Pfam" id="PF26116">
    <property type="entry name" value="FAM13A"/>
    <property type="match status" value="2"/>
</dbReference>
<feature type="compositionally biased region" description="Low complexity" evidence="1">
    <location>
        <begin position="436"/>
        <end position="449"/>
    </location>
</feature>
<accession>D8LSI7</accession>
<keyword evidence="4" id="KW-1185">Reference proteome</keyword>
<name>D8LSI7_ECTSI</name>
<dbReference type="eggNOG" id="ENOG502SAFP">
    <property type="taxonomic scope" value="Eukaryota"/>
</dbReference>
<dbReference type="InterPro" id="IPR000198">
    <property type="entry name" value="RhoGAP_dom"/>
</dbReference>
<dbReference type="Proteomes" id="UP000002630">
    <property type="component" value="Unassembled WGS sequence"/>
</dbReference>
<dbReference type="OrthoDB" id="207098at2759"/>
<feature type="region of interest" description="Disordered" evidence="1">
    <location>
        <begin position="238"/>
        <end position="311"/>
    </location>
</feature>
<proteinExistence type="predicted"/>
<feature type="domain" description="Rho-GAP" evidence="2">
    <location>
        <begin position="1"/>
        <end position="175"/>
    </location>
</feature>
<reference evidence="3 4" key="1">
    <citation type="journal article" date="2010" name="Nature">
        <title>The Ectocarpus genome and the independent evolution of multicellularity in brown algae.</title>
        <authorList>
            <person name="Cock J.M."/>
            <person name="Sterck L."/>
            <person name="Rouze P."/>
            <person name="Scornet D."/>
            <person name="Allen A.E."/>
            <person name="Amoutzias G."/>
            <person name="Anthouard V."/>
            <person name="Artiguenave F."/>
            <person name="Aury J.M."/>
            <person name="Badger J.H."/>
            <person name="Beszteri B."/>
            <person name="Billiau K."/>
            <person name="Bonnet E."/>
            <person name="Bothwell J.H."/>
            <person name="Bowler C."/>
            <person name="Boyen C."/>
            <person name="Brownlee C."/>
            <person name="Carrano C.J."/>
            <person name="Charrier B."/>
            <person name="Cho G.Y."/>
            <person name="Coelho S.M."/>
            <person name="Collen J."/>
            <person name="Corre E."/>
            <person name="Da Silva C."/>
            <person name="Delage L."/>
            <person name="Delaroque N."/>
            <person name="Dittami S.M."/>
            <person name="Doulbeau S."/>
            <person name="Elias M."/>
            <person name="Farnham G."/>
            <person name="Gachon C.M."/>
            <person name="Gschloessl B."/>
            <person name="Heesch S."/>
            <person name="Jabbari K."/>
            <person name="Jubin C."/>
            <person name="Kawai H."/>
            <person name="Kimura K."/>
            <person name="Kloareg B."/>
            <person name="Kupper F.C."/>
            <person name="Lang D."/>
            <person name="Le Bail A."/>
            <person name="Leblanc C."/>
            <person name="Lerouge P."/>
            <person name="Lohr M."/>
            <person name="Lopez P.J."/>
            <person name="Martens C."/>
            <person name="Maumus F."/>
            <person name="Michel G."/>
            <person name="Miranda-Saavedra D."/>
            <person name="Morales J."/>
            <person name="Moreau H."/>
            <person name="Motomura T."/>
            <person name="Nagasato C."/>
            <person name="Napoli C.A."/>
            <person name="Nelson D.R."/>
            <person name="Nyvall-Collen P."/>
            <person name="Peters A.F."/>
            <person name="Pommier C."/>
            <person name="Potin P."/>
            <person name="Poulain J."/>
            <person name="Quesneville H."/>
            <person name="Read B."/>
            <person name="Rensing S.A."/>
            <person name="Ritter A."/>
            <person name="Rousvoal S."/>
            <person name="Samanta M."/>
            <person name="Samson G."/>
            <person name="Schroeder D.C."/>
            <person name="Segurens B."/>
            <person name="Strittmatter M."/>
            <person name="Tonon T."/>
            <person name="Tregear J.W."/>
            <person name="Valentin K."/>
            <person name="von Dassow P."/>
            <person name="Yamagishi T."/>
            <person name="Van de Peer Y."/>
            <person name="Wincker P."/>
        </authorList>
    </citation>
    <scope>NUCLEOTIDE SEQUENCE [LARGE SCALE GENOMIC DNA]</scope>
    <source>
        <strain evidence="4">Ec32 / CCAP1310/4</strain>
    </source>
</reference>
<dbReference type="Gene3D" id="1.10.555.10">
    <property type="entry name" value="Rho GTPase activation protein"/>
    <property type="match status" value="1"/>
</dbReference>
<protein>
    <recommendedName>
        <fullName evidence="2">Rho-GAP domain-containing protein</fullName>
    </recommendedName>
</protein>
<feature type="region of interest" description="Disordered" evidence="1">
    <location>
        <begin position="32"/>
        <end position="81"/>
    </location>
</feature>
<dbReference type="GO" id="GO:0007165">
    <property type="term" value="P:signal transduction"/>
    <property type="evidence" value="ECO:0007669"/>
    <property type="project" value="InterPro"/>
</dbReference>
<evidence type="ECO:0000259" key="2">
    <source>
        <dbReference type="PROSITE" id="PS50238"/>
    </source>
</evidence>
<dbReference type="SUPFAM" id="SSF48350">
    <property type="entry name" value="GTPase activation domain, GAP"/>
    <property type="match status" value="1"/>
</dbReference>
<dbReference type="EMBL" id="FN649760">
    <property type="protein sequence ID" value="CBN77824.1"/>
    <property type="molecule type" value="Genomic_DNA"/>
</dbReference>
<organism evidence="3 4">
    <name type="scientific">Ectocarpus siliculosus</name>
    <name type="common">Brown alga</name>
    <name type="synonym">Conferva siliculosa</name>
    <dbReference type="NCBI Taxonomy" id="2880"/>
    <lineage>
        <taxon>Eukaryota</taxon>
        <taxon>Sar</taxon>
        <taxon>Stramenopiles</taxon>
        <taxon>Ochrophyta</taxon>
        <taxon>PX clade</taxon>
        <taxon>Phaeophyceae</taxon>
        <taxon>Ectocarpales</taxon>
        <taxon>Ectocarpaceae</taxon>
        <taxon>Ectocarpus</taxon>
    </lineage>
</organism>
<feature type="compositionally biased region" description="Low complexity" evidence="1">
    <location>
        <begin position="409"/>
        <end position="421"/>
    </location>
</feature>
<dbReference type="InParanoid" id="D8LSI7"/>
<feature type="compositionally biased region" description="Low complexity" evidence="1">
    <location>
        <begin position="69"/>
        <end position="79"/>
    </location>
</feature>
<dbReference type="InterPro" id="IPR008936">
    <property type="entry name" value="Rho_GTPase_activation_prot"/>
</dbReference>
<dbReference type="PROSITE" id="PS50096">
    <property type="entry name" value="IQ"/>
    <property type="match status" value="1"/>
</dbReference>
<dbReference type="InterPro" id="IPR039102">
    <property type="entry name" value="FAM13"/>
</dbReference>
<evidence type="ECO:0000313" key="3">
    <source>
        <dbReference type="EMBL" id="CBN77824.1"/>
    </source>
</evidence>
<gene>
    <name evidence="3" type="ORF">Esi_0074_0012</name>
</gene>
<feature type="compositionally biased region" description="Acidic residues" evidence="1">
    <location>
        <begin position="240"/>
        <end position="249"/>
    </location>
</feature>
<sequence>MHEPRVFQHPTSLTEIRQLWRDVCEEVPGPLWERGASGDDGGLGWGRQRGGGGGGGGPVEAGGAGGGSVLVSSSPSGAGEWDAEGGTVALRHLQKLAVQLPHKSWQVLCLLLEFLAQVAALSNVNEMTSEVLSQTFAPLLCRPQGSAFMSLRHVQDLLKIQAVVRVLIENHTILSQNRNASNHASAGSKALVAGQAKGGGKEGLALTLSAGGRRPSSNDLYIVQQLMNDSVSLLVYAGSEGEEDGEESDGSGGRGGGGGDGAGRRRGHGELFGGPQAAKAAAGTVGRTGGDAWGGGAGADPTGRGGRRSVAGSLERRRMMLACRTLRAQIDHYEVNFQAEYGHPPRGRERAPLVSTYAQYKSWKQFIRDDASTQLQATYRGYRERKRHPEVPRLLRKEAPPPPPPPPSSSSSSGATTAAAAAGGGGGGPVSPPPQAGAGTTAGGRSPTSEGRTSPSQTAAAAAAAAVVAGSTVKADGFFVVAGSGSATGGGGVLGVSSPPRSALAAGFPASGVSPAPLSPVSGTGSTSSSARAAAAPAAAAVATAGGEAAAGGGGEDGVASAAEEEVRVSLTGKLKDLLEEKRGIKGQLKSFDMTFFRRTGRLPTKAEKEPMRHLYDRYNGLKHQIRDVEGLLVAHRQQAAGGGGAGGAANDKLVQLKKEKRVLHVMLKNFEKEFKEKNGREVSCPEDIAPVEGEYQKYKMIKKRLAQLTK</sequence>
<feature type="compositionally biased region" description="Gly residues" evidence="1">
    <location>
        <begin position="38"/>
        <end position="68"/>
    </location>
</feature>